<evidence type="ECO:0000313" key="2">
    <source>
        <dbReference type="Proteomes" id="UP000555003"/>
    </source>
</evidence>
<protein>
    <recommendedName>
        <fullName evidence="3">RHS repeat-associated core domain-containing protein</fullName>
    </recommendedName>
</protein>
<name>A0ABR6DNA4_9FLAO</name>
<reference evidence="1 2" key="1">
    <citation type="submission" date="2020-08" db="EMBL/GenBank/DDBJ databases">
        <title>Genomic Encyclopedia of Type Strains, Phase IV (KMG-IV): sequencing the most valuable type-strain genomes for metagenomic binning, comparative biology and taxonomic classification.</title>
        <authorList>
            <person name="Goeker M."/>
        </authorList>
    </citation>
    <scope>NUCLEOTIDE SEQUENCE [LARGE SCALE GENOMIC DNA]</scope>
    <source>
        <strain evidence="1 2">DSM 100397</strain>
    </source>
</reference>
<accession>A0ABR6DNA4</accession>
<evidence type="ECO:0008006" key="3">
    <source>
        <dbReference type="Google" id="ProtNLM"/>
    </source>
</evidence>
<evidence type="ECO:0000313" key="1">
    <source>
        <dbReference type="EMBL" id="MBA9073168.1"/>
    </source>
</evidence>
<dbReference type="Proteomes" id="UP000555003">
    <property type="component" value="Unassembled WGS sequence"/>
</dbReference>
<dbReference type="EMBL" id="JACJIS010000001">
    <property type="protein sequence ID" value="MBA9073168.1"/>
    <property type="molecule type" value="Genomic_DNA"/>
</dbReference>
<proteinExistence type="predicted"/>
<comment type="caution">
    <text evidence="1">The sequence shown here is derived from an EMBL/GenBank/DDBJ whole genome shotgun (WGS) entry which is preliminary data.</text>
</comment>
<keyword evidence="2" id="KW-1185">Reference proteome</keyword>
<organism evidence="1 2">
    <name type="scientific">Flavobacterium gossypii</name>
    <dbReference type="NCBI Taxonomy" id="1646119"/>
    <lineage>
        <taxon>Bacteria</taxon>
        <taxon>Pseudomonadati</taxon>
        <taxon>Bacteroidota</taxon>
        <taxon>Flavobacteriia</taxon>
        <taxon>Flavobacteriales</taxon>
        <taxon>Flavobacteriaceae</taxon>
        <taxon>Flavobacterium</taxon>
    </lineage>
</organism>
<sequence length="150" mass="17172">MPQMEGRCARMPPMPREAWREASASCRWTIWAGFQYQGTALKFFPTAEGYVQATALKVGFAYSYVYNYMDHLGNIRLSYAQDPENPNALKIIEESHYYPFGLKHANYNSDQLAFKEKDPGPGLMLMAAAVDPVPQFVYNYKYNGKEFQDA</sequence>
<dbReference type="Gene3D" id="2.180.10.10">
    <property type="entry name" value="RHS repeat-associated core"/>
    <property type="match status" value="1"/>
</dbReference>
<gene>
    <name evidence="1" type="ORF">GGR22_001294</name>
</gene>